<dbReference type="Proteomes" id="UP000077755">
    <property type="component" value="Chromosome 9"/>
</dbReference>
<evidence type="ECO:0000313" key="8">
    <source>
        <dbReference type="EMBL" id="WOH15559.1"/>
    </source>
</evidence>
<evidence type="ECO:0000256" key="5">
    <source>
        <dbReference type="ARBA" id="ARBA00023136"/>
    </source>
</evidence>
<dbReference type="Gene3D" id="1.20.1080.10">
    <property type="entry name" value="Glycerol uptake facilitator protein"/>
    <property type="match status" value="1"/>
</dbReference>
<evidence type="ECO:0000256" key="6">
    <source>
        <dbReference type="RuleBase" id="RU000477"/>
    </source>
</evidence>
<feature type="transmembrane region" description="Helical" evidence="7">
    <location>
        <begin position="181"/>
        <end position="200"/>
    </location>
</feature>
<dbReference type="Pfam" id="PF00230">
    <property type="entry name" value="MIP"/>
    <property type="match status" value="1"/>
</dbReference>
<evidence type="ECO:0000313" key="9">
    <source>
        <dbReference type="Proteomes" id="UP000077755"/>
    </source>
</evidence>
<dbReference type="PANTHER" id="PTHR45724">
    <property type="entry name" value="AQUAPORIN NIP2-1"/>
    <property type="match status" value="1"/>
</dbReference>
<reference evidence="8" key="1">
    <citation type="journal article" date="2016" name="Nat. Genet.">
        <title>A high-quality carrot genome assembly provides new insights into carotenoid accumulation and asterid genome evolution.</title>
        <authorList>
            <person name="Iorizzo M."/>
            <person name="Ellison S."/>
            <person name="Senalik D."/>
            <person name="Zeng P."/>
            <person name="Satapoomin P."/>
            <person name="Huang J."/>
            <person name="Bowman M."/>
            <person name="Iovene M."/>
            <person name="Sanseverino W."/>
            <person name="Cavagnaro P."/>
            <person name="Yildiz M."/>
            <person name="Macko-Podgorni A."/>
            <person name="Moranska E."/>
            <person name="Grzebelus E."/>
            <person name="Grzebelus D."/>
            <person name="Ashrafi H."/>
            <person name="Zheng Z."/>
            <person name="Cheng S."/>
            <person name="Spooner D."/>
            <person name="Van Deynze A."/>
            <person name="Simon P."/>
        </authorList>
    </citation>
    <scope>NUCLEOTIDE SEQUENCE</scope>
    <source>
        <tissue evidence="8">Leaf</tissue>
    </source>
</reference>
<dbReference type="PROSITE" id="PS00221">
    <property type="entry name" value="MIP"/>
    <property type="match status" value="1"/>
</dbReference>
<dbReference type="EMBL" id="CP093351">
    <property type="protein sequence ID" value="WOH15559.1"/>
    <property type="molecule type" value="Genomic_DNA"/>
</dbReference>
<feature type="transmembrane region" description="Helical" evidence="7">
    <location>
        <begin position="32"/>
        <end position="55"/>
    </location>
</feature>
<evidence type="ECO:0000256" key="4">
    <source>
        <dbReference type="ARBA" id="ARBA00022989"/>
    </source>
</evidence>
<evidence type="ECO:0000256" key="1">
    <source>
        <dbReference type="ARBA" id="ARBA00004141"/>
    </source>
</evidence>
<dbReference type="CDD" id="cd00333">
    <property type="entry name" value="MIP"/>
    <property type="match status" value="1"/>
</dbReference>
<dbReference type="GO" id="GO:0015267">
    <property type="term" value="F:channel activity"/>
    <property type="evidence" value="ECO:0007669"/>
    <property type="project" value="InterPro"/>
</dbReference>
<dbReference type="AlphaFoldDB" id="A0AAF1BDB4"/>
<evidence type="ECO:0000256" key="3">
    <source>
        <dbReference type="ARBA" id="ARBA00022692"/>
    </source>
</evidence>
<feature type="transmembrane region" description="Helical" evidence="7">
    <location>
        <begin position="151"/>
        <end position="169"/>
    </location>
</feature>
<evidence type="ECO:0000256" key="2">
    <source>
        <dbReference type="ARBA" id="ARBA00022448"/>
    </source>
</evidence>
<dbReference type="PANTHER" id="PTHR45724:SF23">
    <property type="entry name" value="AQUAPORIN NIP4-1-RELATED"/>
    <property type="match status" value="1"/>
</dbReference>
<accession>A0AAF1BDB4</accession>
<feature type="transmembrane region" description="Helical" evidence="7">
    <location>
        <begin position="111"/>
        <end position="131"/>
    </location>
</feature>
<keyword evidence="9" id="KW-1185">Reference proteome</keyword>
<keyword evidence="4 7" id="KW-1133">Transmembrane helix</keyword>
<proteinExistence type="inferred from homology"/>
<organism evidence="8 9">
    <name type="scientific">Daucus carota subsp. sativus</name>
    <name type="common">Carrot</name>
    <dbReference type="NCBI Taxonomy" id="79200"/>
    <lineage>
        <taxon>Eukaryota</taxon>
        <taxon>Viridiplantae</taxon>
        <taxon>Streptophyta</taxon>
        <taxon>Embryophyta</taxon>
        <taxon>Tracheophyta</taxon>
        <taxon>Spermatophyta</taxon>
        <taxon>Magnoliopsida</taxon>
        <taxon>eudicotyledons</taxon>
        <taxon>Gunneridae</taxon>
        <taxon>Pentapetalae</taxon>
        <taxon>asterids</taxon>
        <taxon>campanulids</taxon>
        <taxon>Apiales</taxon>
        <taxon>Apiaceae</taxon>
        <taxon>Apioideae</taxon>
        <taxon>Scandiceae</taxon>
        <taxon>Daucinae</taxon>
        <taxon>Daucus</taxon>
        <taxon>Daucus sect. Daucus</taxon>
    </lineage>
</organism>
<dbReference type="InterPro" id="IPR022357">
    <property type="entry name" value="MIP_CS"/>
</dbReference>
<evidence type="ECO:0008006" key="10">
    <source>
        <dbReference type="Google" id="ProtNLM"/>
    </source>
</evidence>
<reference evidence="8" key="2">
    <citation type="submission" date="2022-03" db="EMBL/GenBank/DDBJ databases">
        <title>Draft title - Genomic analysis of global carrot germplasm unveils the trajectory of domestication and the origin of high carotenoid orange carrot.</title>
        <authorList>
            <person name="Iorizzo M."/>
            <person name="Ellison S."/>
            <person name="Senalik D."/>
            <person name="Macko-Podgorni A."/>
            <person name="Grzebelus D."/>
            <person name="Bostan H."/>
            <person name="Rolling W."/>
            <person name="Curaba J."/>
            <person name="Simon P."/>
        </authorList>
    </citation>
    <scope>NUCLEOTIDE SEQUENCE</scope>
    <source>
        <tissue evidence="8">Leaf</tissue>
    </source>
</reference>
<dbReference type="InterPro" id="IPR034294">
    <property type="entry name" value="Aquaporin_transptr"/>
</dbReference>
<evidence type="ECO:0000256" key="7">
    <source>
        <dbReference type="SAM" id="Phobius"/>
    </source>
</evidence>
<feature type="transmembrane region" description="Helical" evidence="7">
    <location>
        <begin position="61"/>
        <end position="82"/>
    </location>
</feature>
<comment type="subcellular location">
    <subcellularLocation>
        <location evidence="1">Membrane</location>
        <topology evidence="1">Multi-pass membrane protein</topology>
    </subcellularLocation>
</comment>
<dbReference type="SUPFAM" id="SSF81338">
    <property type="entry name" value="Aquaporin-like"/>
    <property type="match status" value="1"/>
</dbReference>
<dbReference type="NCBIfam" id="TIGR00861">
    <property type="entry name" value="MIP"/>
    <property type="match status" value="1"/>
</dbReference>
<keyword evidence="3 6" id="KW-0812">Transmembrane</keyword>
<dbReference type="PRINTS" id="PR00783">
    <property type="entry name" value="MINTRINSICP"/>
</dbReference>
<feature type="transmembrane region" description="Helical" evidence="7">
    <location>
        <begin position="220"/>
        <end position="241"/>
    </location>
</feature>
<keyword evidence="5 7" id="KW-0472">Membrane</keyword>
<protein>
    <recommendedName>
        <fullName evidence="10">Aquaporin NIP-type</fullName>
    </recommendedName>
</protein>
<name>A0AAF1BDB4_DAUCS</name>
<dbReference type="GO" id="GO:0016020">
    <property type="term" value="C:membrane"/>
    <property type="evidence" value="ECO:0007669"/>
    <property type="project" value="UniProtKB-SubCell"/>
</dbReference>
<dbReference type="InterPro" id="IPR023271">
    <property type="entry name" value="Aquaporin-like"/>
</dbReference>
<gene>
    <name evidence="8" type="ORF">DCAR_0935101</name>
</gene>
<sequence>MTRKKLAKFELIKTVEETTCLRSTTQPLKNSLAIIFAELVGSYFLLFIGGGSVAVNKKYGSVSFPGISLCWGLVVMALVYSVGHISGAHFNPAVTVTFAVFRRFPLKQVPLYMVAQVLGSILGSGTLVLIFDSDNEHFFGTTPIDTATQTFVLEIVITFILMFVISGVATDSRAIGSMAGLAVGGTITMNVFMAGPVSGASMNPSRTLGPALIFHIYKGLWAYMVGPFIGAILGGFAYNMIRRTDKPLRELTKSNSFIASCARR</sequence>
<dbReference type="InterPro" id="IPR000425">
    <property type="entry name" value="MIP"/>
</dbReference>
<comment type="similarity">
    <text evidence="6">Belongs to the MIP/aquaporin (TC 1.A.8) family.</text>
</comment>
<keyword evidence="2 6" id="KW-0813">Transport</keyword>